<dbReference type="GO" id="GO:0005739">
    <property type="term" value="C:mitochondrion"/>
    <property type="evidence" value="ECO:0007669"/>
    <property type="project" value="UniProtKB-SubCell"/>
</dbReference>
<dbReference type="SUPFAM" id="SSF160909">
    <property type="entry name" value="ATP12-like"/>
    <property type="match status" value="1"/>
</dbReference>
<evidence type="ECO:0000256" key="1">
    <source>
        <dbReference type="ARBA" id="ARBA00004173"/>
    </source>
</evidence>
<organism evidence="6 7">
    <name type="scientific">Cerrena zonata</name>
    <dbReference type="NCBI Taxonomy" id="2478898"/>
    <lineage>
        <taxon>Eukaryota</taxon>
        <taxon>Fungi</taxon>
        <taxon>Dikarya</taxon>
        <taxon>Basidiomycota</taxon>
        <taxon>Agaricomycotina</taxon>
        <taxon>Agaricomycetes</taxon>
        <taxon>Polyporales</taxon>
        <taxon>Cerrenaceae</taxon>
        <taxon>Cerrena</taxon>
    </lineage>
</organism>
<comment type="caution">
    <text evidence="6">The sequence shown here is derived from an EMBL/GenBank/DDBJ whole genome shotgun (WGS) entry which is preliminary data.</text>
</comment>
<name>A0AAW0GD95_9APHY</name>
<dbReference type="InterPro" id="IPR042272">
    <property type="entry name" value="ATP12_ATP_synth-F1-assembly_N"/>
</dbReference>
<dbReference type="Pfam" id="PF07542">
    <property type="entry name" value="ATP12"/>
    <property type="match status" value="1"/>
</dbReference>
<keyword evidence="7" id="KW-1185">Reference proteome</keyword>
<keyword evidence="5" id="KW-0143">Chaperone</keyword>
<dbReference type="PANTHER" id="PTHR21013:SF10">
    <property type="entry name" value="ATP SYNTHASE MITOCHONDRIAL F1 COMPLEX ASSEMBLY FACTOR 2"/>
    <property type="match status" value="1"/>
</dbReference>
<evidence type="ECO:0000256" key="4">
    <source>
        <dbReference type="ARBA" id="ARBA00023128"/>
    </source>
</evidence>
<dbReference type="AlphaFoldDB" id="A0AAW0GD95"/>
<comment type="similarity">
    <text evidence="2">Belongs to the ATP12 family.</text>
</comment>
<dbReference type="Gene3D" id="1.10.3580.10">
    <property type="entry name" value="ATP12 ATPase"/>
    <property type="match status" value="1"/>
</dbReference>
<dbReference type="InterPro" id="IPR011419">
    <property type="entry name" value="ATP12_ATP_synth-F1-assembly"/>
</dbReference>
<reference evidence="6 7" key="1">
    <citation type="submission" date="2022-09" db="EMBL/GenBank/DDBJ databases">
        <authorList>
            <person name="Palmer J.M."/>
        </authorList>
    </citation>
    <scope>NUCLEOTIDE SEQUENCE [LARGE SCALE GENOMIC DNA]</scope>
    <source>
        <strain evidence="6 7">DSM 7382</strain>
    </source>
</reference>
<evidence type="ECO:0000313" key="7">
    <source>
        <dbReference type="Proteomes" id="UP001385951"/>
    </source>
</evidence>
<dbReference type="Proteomes" id="UP001385951">
    <property type="component" value="Unassembled WGS sequence"/>
</dbReference>
<dbReference type="GO" id="GO:0033615">
    <property type="term" value="P:mitochondrial proton-transporting ATP synthase complex assembly"/>
    <property type="evidence" value="ECO:0007669"/>
    <property type="project" value="TreeGrafter"/>
</dbReference>
<keyword evidence="3" id="KW-0809">Transit peptide</keyword>
<accession>A0AAW0GD95</accession>
<evidence type="ECO:0008006" key="8">
    <source>
        <dbReference type="Google" id="ProtNLM"/>
    </source>
</evidence>
<keyword evidence="4" id="KW-0496">Mitochondrion</keyword>
<evidence type="ECO:0000256" key="3">
    <source>
        <dbReference type="ARBA" id="ARBA00022946"/>
    </source>
</evidence>
<dbReference type="Gene3D" id="3.30.2180.10">
    <property type="entry name" value="ATP12-like"/>
    <property type="match status" value="1"/>
</dbReference>
<evidence type="ECO:0000256" key="5">
    <source>
        <dbReference type="ARBA" id="ARBA00023186"/>
    </source>
</evidence>
<dbReference type="InterPro" id="IPR023335">
    <property type="entry name" value="ATP12_ortho_dom_sf"/>
</dbReference>
<protein>
    <recommendedName>
        <fullName evidence="8">ATP synthase mitochondrial F1 complex assembly factor 2</fullName>
    </recommendedName>
</protein>
<dbReference type="PANTHER" id="PTHR21013">
    <property type="entry name" value="ATP SYNTHASE MITOCHONDRIAL F1 COMPLEX ASSEMBLY FACTOR 2/ATP12 PROTEIN, MITOCHONDRIAL PRECURSOR"/>
    <property type="match status" value="1"/>
</dbReference>
<proteinExistence type="inferred from homology"/>
<evidence type="ECO:0000313" key="6">
    <source>
        <dbReference type="EMBL" id="KAK7689120.1"/>
    </source>
</evidence>
<gene>
    <name evidence="6" type="ORF">QCA50_007811</name>
</gene>
<comment type="subcellular location">
    <subcellularLocation>
        <location evidence="1">Mitochondrion</location>
    </subcellularLocation>
</comment>
<sequence length="336" mass="37798">MASIARTYARRITSTSCRSLLSQSCSPRHSRLLVNTHQRRTQATVAETGEAKTATNRKRRSVCRRALPADQSLPPSTIPSSHVWCTDSYSHTGAQATLKRFWKSVDLAHPSEDPSKGYVVRLDKRSLKTPAGNPLILPKEKKLAATLVVSEWENQEQALKQHSLPMTSLVSRAIDAFGDEATKAEVREKLLQYFGTDTICFYADQPKSLVELERIHWDPLHAWVQKEYNVTINKTDSGFSIPKQDPKTYEVFDETMKSFNQWEMAALERIVYSSKSFIIGLALVKKQISADQAAEASHVEVNSQIKGWGMVEDSHDVDYHDIRRQLASAAVLLADI</sequence>
<dbReference type="EMBL" id="JASBNA010000009">
    <property type="protein sequence ID" value="KAK7689120.1"/>
    <property type="molecule type" value="Genomic_DNA"/>
</dbReference>
<evidence type="ECO:0000256" key="2">
    <source>
        <dbReference type="ARBA" id="ARBA00008231"/>
    </source>
</evidence>